<accession>A0A2X0NSC7</accession>
<reference evidence="1 2" key="1">
    <citation type="submission" date="2016-11" db="EMBL/GenBank/DDBJ databases">
        <authorList>
            <person name="Jaros S."/>
            <person name="Januszkiewicz K."/>
            <person name="Wedrychowicz H."/>
        </authorList>
    </citation>
    <scope>NUCLEOTIDE SEQUENCE [LARGE SCALE GENOMIC DNA]</scope>
</reference>
<name>A0A2X0NSC7_9BASI</name>
<keyword evidence="2" id="KW-1185">Reference proteome</keyword>
<proteinExistence type="predicted"/>
<dbReference type="AlphaFoldDB" id="A0A2X0NSC7"/>
<gene>
    <name evidence="1" type="primary">BQ5605_C017g08428</name>
    <name evidence="1" type="ORF">BQ5605_C017G08428</name>
</gene>
<organism evidence="1 2">
    <name type="scientific">Microbotryum silenes-dioicae</name>
    <dbReference type="NCBI Taxonomy" id="796604"/>
    <lineage>
        <taxon>Eukaryota</taxon>
        <taxon>Fungi</taxon>
        <taxon>Dikarya</taxon>
        <taxon>Basidiomycota</taxon>
        <taxon>Pucciniomycotina</taxon>
        <taxon>Microbotryomycetes</taxon>
        <taxon>Microbotryales</taxon>
        <taxon>Microbotryaceae</taxon>
        <taxon>Microbotryum</taxon>
    </lineage>
</organism>
<evidence type="ECO:0000313" key="2">
    <source>
        <dbReference type="Proteomes" id="UP000249464"/>
    </source>
</evidence>
<evidence type="ECO:0000313" key="1">
    <source>
        <dbReference type="EMBL" id="SGY20003.1"/>
    </source>
</evidence>
<sequence>MLGKIVSIDPSTGMPLVYQPPIQPQRCGHRMRGPTRTVLETSLELATPEAVVVELCNEHGTGFPKKRLPHAA</sequence>
<dbReference type="Proteomes" id="UP000249464">
    <property type="component" value="Unassembled WGS sequence"/>
</dbReference>
<dbReference type="EMBL" id="FQNC01000017">
    <property type="protein sequence ID" value="SGY20003.1"/>
    <property type="molecule type" value="Genomic_DNA"/>
</dbReference>
<protein>
    <submittedName>
        <fullName evidence="1">BQ5605_C017g08428 protein</fullName>
    </submittedName>
</protein>